<dbReference type="EMBL" id="MIEK01000001">
    <property type="protein sequence ID" value="OEH84040.1"/>
    <property type="molecule type" value="Genomic_DNA"/>
</dbReference>
<dbReference type="CDD" id="cd01335">
    <property type="entry name" value="Radical_SAM"/>
    <property type="match status" value="1"/>
</dbReference>
<keyword evidence="7" id="KW-0408">Iron</keyword>
<evidence type="ECO:0000256" key="5">
    <source>
        <dbReference type="ARBA" id="ARBA00022723"/>
    </source>
</evidence>
<dbReference type="InterPro" id="IPR007197">
    <property type="entry name" value="rSAM"/>
</dbReference>
<accession>A0A1E5L1M0</accession>
<evidence type="ECO:0000256" key="8">
    <source>
        <dbReference type="ARBA" id="ARBA00023014"/>
    </source>
</evidence>
<protein>
    <submittedName>
        <fullName evidence="10">Radical SAM protein</fullName>
    </submittedName>
</protein>
<keyword evidence="5" id="KW-0479">Metal-binding</keyword>
<dbReference type="PROSITE" id="PS01087">
    <property type="entry name" value="RADICAL_ACTIVATING"/>
    <property type="match status" value="1"/>
</dbReference>
<dbReference type="Proteomes" id="UP000095256">
    <property type="component" value="Unassembled WGS sequence"/>
</dbReference>
<dbReference type="SFLD" id="SFLDS00029">
    <property type="entry name" value="Radical_SAM"/>
    <property type="match status" value="1"/>
</dbReference>
<dbReference type="GO" id="GO:0046872">
    <property type="term" value="F:metal ion binding"/>
    <property type="evidence" value="ECO:0007669"/>
    <property type="project" value="UniProtKB-KW"/>
</dbReference>
<dbReference type="InterPro" id="IPR001989">
    <property type="entry name" value="Radical_activat_CS"/>
</dbReference>
<dbReference type="PROSITE" id="PS51918">
    <property type="entry name" value="RADICAL_SAM"/>
    <property type="match status" value="1"/>
</dbReference>
<feature type="domain" description="Radical SAM core" evidence="9">
    <location>
        <begin position="15"/>
        <end position="251"/>
    </location>
</feature>
<evidence type="ECO:0000256" key="1">
    <source>
        <dbReference type="ARBA" id="ARBA00001966"/>
    </source>
</evidence>
<dbReference type="InterPro" id="IPR058240">
    <property type="entry name" value="rSAM_sf"/>
</dbReference>
<dbReference type="GO" id="GO:0016491">
    <property type="term" value="F:oxidoreductase activity"/>
    <property type="evidence" value="ECO:0007669"/>
    <property type="project" value="UniProtKB-KW"/>
</dbReference>
<dbReference type="PANTHER" id="PTHR30352">
    <property type="entry name" value="PYRUVATE FORMATE-LYASE-ACTIVATING ENZYME"/>
    <property type="match status" value="1"/>
</dbReference>
<gene>
    <name evidence="10" type="ORF">BCR26_00810</name>
</gene>
<dbReference type="SFLD" id="SFLDG01066">
    <property type="entry name" value="organic_radical-activating_enz"/>
    <property type="match status" value="1"/>
</dbReference>
<evidence type="ECO:0000313" key="10">
    <source>
        <dbReference type="EMBL" id="OEH84040.1"/>
    </source>
</evidence>
<keyword evidence="11" id="KW-1185">Reference proteome</keyword>
<organism evidence="10 11">
    <name type="scientific">Enterococcus rivorum</name>
    <dbReference type="NCBI Taxonomy" id="762845"/>
    <lineage>
        <taxon>Bacteria</taxon>
        <taxon>Bacillati</taxon>
        <taxon>Bacillota</taxon>
        <taxon>Bacilli</taxon>
        <taxon>Lactobacillales</taxon>
        <taxon>Enterococcaceae</taxon>
        <taxon>Enterococcus</taxon>
    </lineage>
</organism>
<dbReference type="NCBIfam" id="TIGR02494">
    <property type="entry name" value="PFLE_PFLC"/>
    <property type="match status" value="1"/>
</dbReference>
<dbReference type="OrthoDB" id="9782387at2"/>
<comment type="caution">
    <text evidence="10">The sequence shown here is derived from an EMBL/GenBank/DDBJ whole genome shotgun (WGS) entry which is preliminary data.</text>
</comment>
<dbReference type="InterPro" id="IPR013785">
    <property type="entry name" value="Aldolase_TIM"/>
</dbReference>
<sequence length="258" mass="29393">MSIPVIFNIQKFSLHDGPGIRTTIFFKGCPLKCKWCHNPESINYNIESMLTKEGTHETVGKNYSISELVKEVEKDQLFYDQSGGGVTLSGGEVMTQDMDYIEQLVVSLHRKGISIIIDTSGMAPFKNFERILPYVDCFLYDLKFIDSQLHKKYTGSSNKVILENLKKLSDYGATIHLRLIQLDGLNNSTEVISTYIEWLKTNHIHVDEISLLPYHEFGSDKYARLGLTSEIFNKPTEDTLEKVKNQWLTYHSNISIGG</sequence>
<keyword evidence="4" id="KW-0949">S-adenosyl-L-methionine</keyword>
<dbReference type="SUPFAM" id="SSF102114">
    <property type="entry name" value="Radical SAM enzymes"/>
    <property type="match status" value="1"/>
</dbReference>
<keyword evidence="3" id="KW-0004">4Fe-4S</keyword>
<proteinExistence type="inferred from homology"/>
<evidence type="ECO:0000256" key="2">
    <source>
        <dbReference type="ARBA" id="ARBA00009777"/>
    </source>
</evidence>
<dbReference type="InterPro" id="IPR012839">
    <property type="entry name" value="Organic_radical_activase"/>
</dbReference>
<name>A0A1E5L1M0_9ENTE</name>
<dbReference type="PANTHER" id="PTHR30352:SF4">
    <property type="entry name" value="PYRUVATE FORMATE-LYASE 2-ACTIVATING ENZYME"/>
    <property type="match status" value="1"/>
</dbReference>
<evidence type="ECO:0000256" key="4">
    <source>
        <dbReference type="ARBA" id="ARBA00022691"/>
    </source>
</evidence>
<keyword evidence="6" id="KW-0560">Oxidoreductase</keyword>
<evidence type="ECO:0000313" key="11">
    <source>
        <dbReference type="Proteomes" id="UP000095256"/>
    </source>
</evidence>
<dbReference type="STRING" id="762845.BCR26_00810"/>
<dbReference type="InterPro" id="IPR034457">
    <property type="entry name" value="Organic_radical-activating"/>
</dbReference>
<evidence type="ECO:0000256" key="7">
    <source>
        <dbReference type="ARBA" id="ARBA00023004"/>
    </source>
</evidence>
<dbReference type="Pfam" id="PF04055">
    <property type="entry name" value="Radical_SAM"/>
    <property type="match status" value="1"/>
</dbReference>
<evidence type="ECO:0000256" key="3">
    <source>
        <dbReference type="ARBA" id="ARBA00022485"/>
    </source>
</evidence>
<dbReference type="PIRSF" id="PIRSF000371">
    <property type="entry name" value="PFL_act_enz"/>
    <property type="match status" value="1"/>
</dbReference>
<comment type="cofactor">
    <cofactor evidence="1">
        <name>[4Fe-4S] cluster</name>
        <dbReference type="ChEBI" id="CHEBI:49883"/>
    </cofactor>
</comment>
<dbReference type="Gene3D" id="3.20.20.70">
    <property type="entry name" value="Aldolase class I"/>
    <property type="match status" value="1"/>
</dbReference>
<dbReference type="RefSeq" id="WP_069697051.1">
    <property type="nucleotide sequence ID" value="NZ_JAGGMA010000003.1"/>
</dbReference>
<evidence type="ECO:0000256" key="6">
    <source>
        <dbReference type="ARBA" id="ARBA00023002"/>
    </source>
</evidence>
<keyword evidence="8" id="KW-0411">Iron-sulfur</keyword>
<evidence type="ECO:0000259" key="9">
    <source>
        <dbReference type="PROSITE" id="PS51918"/>
    </source>
</evidence>
<dbReference type="GO" id="GO:0051539">
    <property type="term" value="F:4 iron, 4 sulfur cluster binding"/>
    <property type="evidence" value="ECO:0007669"/>
    <property type="project" value="UniProtKB-KW"/>
</dbReference>
<reference evidence="10 11" key="1">
    <citation type="submission" date="2016-09" db="EMBL/GenBank/DDBJ databases">
        <authorList>
            <person name="Capua I."/>
            <person name="De Benedictis P."/>
            <person name="Joannis T."/>
            <person name="Lombin L.H."/>
            <person name="Cattoli G."/>
        </authorList>
    </citation>
    <scope>NUCLEOTIDE SEQUENCE [LARGE SCALE GENOMIC DNA]</scope>
    <source>
        <strain evidence="10 11">LMG 25899</strain>
    </source>
</reference>
<dbReference type="AlphaFoldDB" id="A0A1E5L1M0"/>
<comment type="similarity">
    <text evidence="2">Belongs to the organic radical-activating enzymes family.</text>
</comment>